<keyword evidence="1" id="KW-0472">Membrane</keyword>
<keyword evidence="1" id="KW-0812">Transmembrane</keyword>
<feature type="transmembrane region" description="Helical" evidence="1">
    <location>
        <begin position="21"/>
        <end position="42"/>
    </location>
</feature>
<feature type="transmembrane region" description="Helical" evidence="1">
    <location>
        <begin position="106"/>
        <end position="126"/>
    </location>
</feature>
<evidence type="ECO:0000256" key="1">
    <source>
        <dbReference type="SAM" id="Phobius"/>
    </source>
</evidence>
<sequence>MKISETTKAKIQKSSQRIFVVLAWALLISIIIQVYLAGMAIFLDGSFWKKHEAFVRIFEFIPALMYIFGSAGGVPQKYKAWSMMLFLLCNLQYYTPYGWMGPIHTVSALGIFMISLYVAWGSYQFVSKQRKEGYS</sequence>
<keyword evidence="3" id="KW-1185">Reference proteome</keyword>
<protein>
    <recommendedName>
        <fullName evidence="4">DUF2069 domain-containing protein</fullName>
    </recommendedName>
</protein>
<dbReference type="InterPro" id="IPR046192">
    <property type="entry name" value="DUF6220"/>
</dbReference>
<dbReference type="RefSeq" id="WP_307152328.1">
    <property type="nucleotide sequence ID" value="NZ_JAUSTU010000043.1"/>
</dbReference>
<reference evidence="2 3" key="1">
    <citation type="submission" date="2023-07" db="EMBL/GenBank/DDBJ databases">
        <title>Genomic Encyclopedia of Type Strains, Phase IV (KMG-IV): sequencing the most valuable type-strain genomes for metagenomic binning, comparative biology and taxonomic classification.</title>
        <authorList>
            <person name="Goeker M."/>
        </authorList>
    </citation>
    <scope>NUCLEOTIDE SEQUENCE [LARGE SCALE GENOMIC DNA]</scope>
    <source>
        <strain evidence="2 3">DSM 23948</strain>
    </source>
</reference>
<feature type="transmembrane region" description="Helical" evidence="1">
    <location>
        <begin position="54"/>
        <end position="74"/>
    </location>
</feature>
<dbReference type="Proteomes" id="UP001231362">
    <property type="component" value="Unassembled WGS sequence"/>
</dbReference>
<dbReference type="Pfam" id="PF19728">
    <property type="entry name" value="DUF6220"/>
    <property type="match status" value="1"/>
</dbReference>
<evidence type="ECO:0000313" key="3">
    <source>
        <dbReference type="Proteomes" id="UP001231362"/>
    </source>
</evidence>
<proteinExistence type="predicted"/>
<keyword evidence="1" id="KW-1133">Transmembrane helix</keyword>
<evidence type="ECO:0008006" key="4">
    <source>
        <dbReference type="Google" id="ProtNLM"/>
    </source>
</evidence>
<dbReference type="EMBL" id="JAUSTU010000043">
    <property type="protein sequence ID" value="MDQ0157888.1"/>
    <property type="molecule type" value="Genomic_DNA"/>
</dbReference>
<evidence type="ECO:0000313" key="2">
    <source>
        <dbReference type="EMBL" id="MDQ0157888.1"/>
    </source>
</evidence>
<organism evidence="2 3">
    <name type="scientific">Anoxybacillus andreesenii</name>
    <dbReference type="NCBI Taxonomy" id="1325932"/>
    <lineage>
        <taxon>Bacteria</taxon>
        <taxon>Bacillati</taxon>
        <taxon>Bacillota</taxon>
        <taxon>Bacilli</taxon>
        <taxon>Bacillales</taxon>
        <taxon>Anoxybacillaceae</taxon>
        <taxon>Anoxybacillus</taxon>
    </lineage>
</organism>
<accession>A0ABT9VA99</accession>
<name>A0ABT9VA99_9BACL</name>
<comment type="caution">
    <text evidence="2">The sequence shown here is derived from an EMBL/GenBank/DDBJ whole genome shotgun (WGS) entry which is preliminary data.</text>
</comment>
<gene>
    <name evidence="2" type="ORF">J2S07_004261</name>
</gene>